<dbReference type="GO" id="GO:0006310">
    <property type="term" value="P:DNA recombination"/>
    <property type="evidence" value="ECO:0007669"/>
    <property type="project" value="UniProtKB-KW"/>
</dbReference>
<dbReference type="InterPro" id="IPR053876">
    <property type="entry name" value="Phage_int_M"/>
</dbReference>
<dbReference type="Pfam" id="PF22022">
    <property type="entry name" value="Phage_int_M"/>
    <property type="match status" value="1"/>
</dbReference>
<dbReference type="InterPro" id="IPR011010">
    <property type="entry name" value="DNA_brk_join_enz"/>
</dbReference>
<evidence type="ECO:0000256" key="2">
    <source>
        <dbReference type="ARBA" id="ARBA00022908"/>
    </source>
</evidence>
<dbReference type="InterPro" id="IPR025166">
    <property type="entry name" value="Integrase_DNA_bind_dom"/>
</dbReference>
<dbReference type="Pfam" id="PF00589">
    <property type="entry name" value="Phage_integrase"/>
    <property type="match status" value="1"/>
</dbReference>
<evidence type="ECO:0000256" key="1">
    <source>
        <dbReference type="ARBA" id="ARBA00008857"/>
    </source>
</evidence>
<dbReference type="PANTHER" id="PTHR30629">
    <property type="entry name" value="PROPHAGE INTEGRASE"/>
    <property type="match status" value="1"/>
</dbReference>
<keyword evidence="3" id="KW-0238">DNA-binding</keyword>
<dbReference type="SUPFAM" id="SSF56349">
    <property type="entry name" value="DNA breaking-rejoining enzymes"/>
    <property type="match status" value="1"/>
</dbReference>
<dbReference type="InterPro" id="IPR050808">
    <property type="entry name" value="Phage_Integrase"/>
</dbReference>
<protein>
    <submittedName>
        <fullName evidence="6">Phage integrase family protein</fullName>
    </submittedName>
</protein>
<dbReference type="InterPro" id="IPR038488">
    <property type="entry name" value="Integrase_DNA-bd_sf"/>
</dbReference>
<evidence type="ECO:0000313" key="6">
    <source>
        <dbReference type="EMBL" id="SDC38496.1"/>
    </source>
</evidence>
<dbReference type="Gene3D" id="3.30.160.390">
    <property type="entry name" value="Integrase, DNA-binding domain"/>
    <property type="match status" value="1"/>
</dbReference>
<reference evidence="6 7" key="1">
    <citation type="submission" date="2016-10" db="EMBL/GenBank/DDBJ databases">
        <authorList>
            <person name="de Groot N.N."/>
        </authorList>
    </citation>
    <scope>NUCLEOTIDE SEQUENCE [LARGE SCALE GENOMIC DNA]</scope>
    <source>
        <strain evidence="6 7">R5</strain>
    </source>
</reference>
<dbReference type="InterPro" id="IPR010998">
    <property type="entry name" value="Integrase_recombinase_N"/>
</dbReference>
<evidence type="ECO:0000313" key="7">
    <source>
        <dbReference type="Proteomes" id="UP000199245"/>
    </source>
</evidence>
<dbReference type="Pfam" id="PF13356">
    <property type="entry name" value="Arm-DNA-bind_3"/>
    <property type="match status" value="1"/>
</dbReference>
<dbReference type="PANTHER" id="PTHR30629:SF2">
    <property type="entry name" value="PROPHAGE INTEGRASE INTS-RELATED"/>
    <property type="match status" value="1"/>
</dbReference>
<accession>A0A1G6L791</accession>
<dbReference type="PROSITE" id="PS51898">
    <property type="entry name" value="TYR_RECOMBINASE"/>
    <property type="match status" value="1"/>
</dbReference>
<sequence>MVATGKLTALLVTRAKKPGMYGDGGGLYLQVTGNGTTKVAKSWIFRYRFKGHTSKAGRPLAREMGLGSTETWSLSQARERARQQRQLLNEGKDPIEVRKQQELEDLLAKAAARTFRDCAKDFIRAHRPGWKNAKHAEQWRSTLERWAYPIIGKLPVSAINVDLVLKVLQQPIGKEPDAPSLWTARTETANRVRGRIENILDWARALKLRGEGENPARWRGLLDKLLPARSTVSPVQHHKALSYADLPRFMTELRSRNSLSARALEFTILTVARTSDTIGATQSEIDREENSWIVPATRLKGKRGTRKRDHIVPLSDRAREILNGRQSTHLLFAHDNGEPLSNMGMLELLQGMGFGADLTVHGFRSTFKDWCAEQTAYPNEMSEMALAHVIPNKVEAAYRRGDMRARRRRLMADWADYCASPPTSNRSNLLAFRAAKAFAE</sequence>
<dbReference type="GO" id="GO:0015074">
    <property type="term" value="P:DNA integration"/>
    <property type="evidence" value="ECO:0007669"/>
    <property type="project" value="UniProtKB-KW"/>
</dbReference>
<dbReference type="InterPro" id="IPR002104">
    <property type="entry name" value="Integrase_catalytic"/>
</dbReference>
<feature type="domain" description="Tyr recombinase" evidence="5">
    <location>
        <begin position="236"/>
        <end position="411"/>
    </location>
</feature>
<evidence type="ECO:0000256" key="3">
    <source>
        <dbReference type="ARBA" id="ARBA00023125"/>
    </source>
</evidence>
<dbReference type="EMBL" id="FMZW01000002">
    <property type="protein sequence ID" value="SDC38496.1"/>
    <property type="molecule type" value="Genomic_DNA"/>
</dbReference>
<dbReference type="GO" id="GO:0003677">
    <property type="term" value="F:DNA binding"/>
    <property type="evidence" value="ECO:0007669"/>
    <property type="project" value="UniProtKB-KW"/>
</dbReference>
<proteinExistence type="inferred from homology"/>
<dbReference type="Proteomes" id="UP000199245">
    <property type="component" value="Unassembled WGS sequence"/>
</dbReference>
<dbReference type="InterPro" id="IPR013762">
    <property type="entry name" value="Integrase-like_cat_sf"/>
</dbReference>
<keyword evidence="4" id="KW-0233">DNA recombination</keyword>
<organism evidence="6 7">
    <name type="scientific">Bradyrhizobium brasilense</name>
    <dbReference type="NCBI Taxonomy" id="1419277"/>
    <lineage>
        <taxon>Bacteria</taxon>
        <taxon>Pseudomonadati</taxon>
        <taxon>Pseudomonadota</taxon>
        <taxon>Alphaproteobacteria</taxon>
        <taxon>Hyphomicrobiales</taxon>
        <taxon>Nitrobacteraceae</taxon>
        <taxon>Bradyrhizobium</taxon>
    </lineage>
</organism>
<dbReference type="AlphaFoldDB" id="A0A1G6L791"/>
<comment type="similarity">
    <text evidence="1">Belongs to the 'phage' integrase family.</text>
</comment>
<evidence type="ECO:0000256" key="4">
    <source>
        <dbReference type="ARBA" id="ARBA00023172"/>
    </source>
</evidence>
<name>A0A1G6L791_9BRAD</name>
<evidence type="ECO:0000259" key="5">
    <source>
        <dbReference type="PROSITE" id="PS51898"/>
    </source>
</evidence>
<gene>
    <name evidence="6" type="ORF">SAMN05216337_1002335</name>
</gene>
<keyword evidence="2" id="KW-0229">DNA integration</keyword>
<dbReference type="Gene3D" id="1.10.443.10">
    <property type="entry name" value="Intergrase catalytic core"/>
    <property type="match status" value="1"/>
</dbReference>
<dbReference type="Gene3D" id="1.10.150.130">
    <property type="match status" value="1"/>
</dbReference>